<reference evidence="1" key="1">
    <citation type="submission" date="2023-11" db="EMBL/GenBank/DDBJ databases">
        <title>Genome assemblies of two species of porcelain crab, Petrolisthes cinctipes and Petrolisthes manimaculis (Anomura: Porcellanidae).</title>
        <authorList>
            <person name="Angst P."/>
        </authorList>
    </citation>
    <scope>NUCLEOTIDE SEQUENCE</scope>
    <source>
        <strain evidence="1">PB745_02</strain>
        <tissue evidence="1">Gill</tissue>
    </source>
</reference>
<gene>
    <name evidence="1" type="ORF">Pmani_015903</name>
</gene>
<evidence type="ECO:0000313" key="1">
    <source>
        <dbReference type="EMBL" id="KAK4312695.1"/>
    </source>
</evidence>
<sequence>MRSYNTRHLRAEGKAWQEEGRWWEAWEERGQSVGRQLHPIQGHHERLGRTFYIGIGRARFHHRPGGGQPETGM</sequence>
<evidence type="ECO:0000313" key="2">
    <source>
        <dbReference type="Proteomes" id="UP001292094"/>
    </source>
</evidence>
<dbReference type="Proteomes" id="UP001292094">
    <property type="component" value="Unassembled WGS sequence"/>
</dbReference>
<accession>A0AAE1UB56</accession>
<keyword evidence="2" id="KW-1185">Reference proteome</keyword>
<organism evidence="1 2">
    <name type="scientific">Petrolisthes manimaculis</name>
    <dbReference type="NCBI Taxonomy" id="1843537"/>
    <lineage>
        <taxon>Eukaryota</taxon>
        <taxon>Metazoa</taxon>
        <taxon>Ecdysozoa</taxon>
        <taxon>Arthropoda</taxon>
        <taxon>Crustacea</taxon>
        <taxon>Multicrustacea</taxon>
        <taxon>Malacostraca</taxon>
        <taxon>Eumalacostraca</taxon>
        <taxon>Eucarida</taxon>
        <taxon>Decapoda</taxon>
        <taxon>Pleocyemata</taxon>
        <taxon>Anomura</taxon>
        <taxon>Galatheoidea</taxon>
        <taxon>Porcellanidae</taxon>
        <taxon>Petrolisthes</taxon>
    </lineage>
</organism>
<proteinExistence type="predicted"/>
<dbReference type="EMBL" id="JAWZYT010001385">
    <property type="protein sequence ID" value="KAK4312695.1"/>
    <property type="molecule type" value="Genomic_DNA"/>
</dbReference>
<dbReference type="AlphaFoldDB" id="A0AAE1UB56"/>
<protein>
    <submittedName>
        <fullName evidence="1">Uncharacterized protein</fullName>
    </submittedName>
</protein>
<name>A0AAE1UB56_9EUCA</name>
<comment type="caution">
    <text evidence="1">The sequence shown here is derived from an EMBL/GenBank/DDBJ whole genome shotgun (WGS) entry which is preliminary data.</text>
</comment>